<dbReference type="GO" id="GO:0006541">
    <property type="term" value="P:glutamine metabolic process"/>
    <property type="evidence" value="ECO:0007669"/>
    <property type="project" value="TreeGrafter"/>
</dbReference>
<organism evidence="3 4">
    <name type="scientific">Chaetoceros tenuissimus</name>
    <dbReference type="NCBI Taxonomy" id="426638"/>
    <lineage>
        <taxon>Eukaryota</taxon>
        <taxon>Sar</taxon>
        <taxon>Stramenopiles</taxon>
        <taxon>Ochrophyta</taxon>
        <taxon>Bacillariophyta</taxon>
        <taxon>Coscinodiscophyceae</taxon>
        <taxon>Chaetocerotophycidae</taxon>
        <taxon>Chaetocerotales</taxon>
        <taxon>Chaetocerotaceae</taxon>
        <taxon>Chaetoceros</taxon>
    </lineage>
</organism>
<dbReference type="PROSITE" id="PS50263">
    <property type="entry name" value="CN_HYDROLASE"/>
    <property type="match status" value="1"/>
</dbReference>
<reference evidence="3 4" key="1">
    <citation type="journal article" date="2021" name="Sci. Rep.">
        <title>The genome of the diatom Chaetoceros tenuissimus carries an ancient integrated fragment of an extant virus.</title>
        <authorList>
            <person name="Hongo Y."/>
            <person name="Kimura K."/>
            <person name="Takaki Y."/>
            <person name="Yoshida Y."/>
            <person name="Baba S."/>
            <person name="Kobayashi G."/>
            <person name="Nagasaki K."/>
            <person name="Hano T."/>
            <person name="Tomaru Y."/>
        </authorList>
    </citation>
    <scope>NUCLEOTIDE SEQUENCE [LARGE SCALE GENOMIC DNA]</scope>
    <source>
        <strain evidence="3 4">NIES-3715</strain>
    </source>
</reference>
<dbReference type="Pfam" id="PF00795">
    <property type="entry name" value="CN_hydrolase"/>
    <property type="match status" value="1"/>
</dbReference>
<dbReference type="GO" id="GO:0050152">
    <property type="term" value="F:omega-amidase activity"/>
    <property type="evidence" value="ECO:0007669"/>
    <property type="project" value="TreeGrafter"/>
</dbReference>
<protein>
    <recommendedName>
        <fullName evidence="2">CN hydrolase domain-containing protein</fullName>
    </recommendedName>
</protein>
<keyword evidence="1" id="KW-0378">Hydrolase</keyword>
<dbReference type="AlphaFoldDB" id="A0AAD3CI91"/>
<proteinExistence type="predicted"/>
<dbReference type="GO" id="GO:0006107">
    <property type="term" value="P:oxaloacetate metabolic process"/>
    <property type="evidence" value="ECO:0007669"/>
    <property type="project" value="TreeGrafter"/>
</dbReference>
<dbReference type="EMBL" id="BLLK01000020">
    <property type="protein sequence ID" value="GFH45299.1"/>
    <property type="molecule type" value="Genomic_DNA"/>
</dbReference>
<sequence>MSTVSSLPANENTKNTKVALLQFKVTEDKPTNHKTAASFLEKAHEKGASLAVLPEIWNSPYATTAFEEYSEKLPEIGFQYGDNSLDDSPSAKLLFEAAMKHEMYIIGGSIPEQDADGNIFNTCLCISPSGKLIGKHRKVHLFDIDVKGGIRFMESDTLSPGNTLTAFSAGEGFGNIGVGICYDIRFPEYALLLNQKYKINLLIYPGAFNLTTGPAHWELLQRARAVDNQCFVLTASPARTEPPEVEGKYKHYTAWGHSTVISPWGEVVGTCGHEEDVVIVDLDMEAVSNMRQGIPTANQKRSDMYSLTDGTK</sequence>
<name>A0AAD3CI91_9STRA</name>
<dbReference type="PANTHER" id="PTHR23088:SF30">
    <property type="entry name" value="OMEGA-AMIDASE NIT2"/>
    <property type="match status" value="1"/>
</dbReference>
<accession>A0AAD3CI91</accession>
<feature type="domain" description="CN hydrolase" evidence="2">
    <location>
        <begin position="16"/>
        <end position="284"/>
    </location>
</feature>
<dbReference type="SUPFAM" id="SSF56317">
    <property type="entry name" value="Carbon-nitrogen hydrolase"/>
    <property type="match status" value="1"/>
</dbReference>
<gene>
    <name evidence="3" type="ORF">CTEN210_01773</name>
</gene>
<dbReference type="GO" id="GO:0006528">
    <property type="term" value="P:asparagine metabolic process"/>
    <property type="evidence" value="ECO:0007669"/>
    <property type="project" value="TreeGrafter"/>
</dbReference>
<dbReference type="InterPro" id="IPR045254">
    <property type="entry name" value="Nit1/2_C-N_Hydrolase"/>
</dbReference>
<dbReference type="Proteomes" id="UP001054902">
    <property type="component" value="Unassembled WGS sequence"/>
</dbReference>
<dbReference type="CDD" id="cd07572">
    <property type="entry name" value="nit"/>
    <property type="match status" value="1"/>
</dbReference>
<dbReference type="GO" id="GO:0005739">
    <property type="term" value="C:mitochondrion"/>
    <property type="evidence" value="ECO:0007669"/>
    <property type="project" value="TreeGrafter"/>
</dbReference>
<keyword evidence="4" id="KW-1185">Reference proteome</keyword>
<evidence type="ECO:0000313" key="3">
    <source>
        <dbReference type="EMBL" id="GFH45299.1"/>
    </source>
</evidence>
<dbReference type="InterPro" id="IPR003010">
    <property type="entry name" value="C-N_Hydrolase"/>
</dbReference>
<dbReference type="PANTHER" id="PTHR23088">
    <property type="entry name" value="NITRILASE-RELATED"/>
    <property type="match status" value="1"/>
</dbReference>
<comment type="caution">
    <text evidence="3">The sequence shown here is derived from an EMBL/GenBank/DDBJ whole genome shotgun (WGS) entry which is preliminary data.</text>
</comment>
<evidence type="ECO:0000256" key="1">
    <source>
        <dbReference type="ARBA" id="ARBA00022801"/>
    </source>
</evidence>
<evidence type="ECO:0000313" key="4">
    <source>
        <dbReference type="Proteomes" id="UP001054902"/>
    </source>
</evidence>
<evidence type="ECO:0000259" key="2">
    <source>
        <dbReference type="PROSITE" id="PS50263"/>
    </source>
</evidence>
<dbReference type="Gene3D" id="3.60.110.10">
    <property type="entry name" value="Carbon-nitrogen hydrolase"/>
    <property type="match status" value="1"/>
</dbReference>
<dbReference type="InterPro" id="IPR036526">
    <property type="entry name" value="C-N_Hydrolase_sf"/>
</dbReference>